<dbReference type="InterPro" id="IPR008979">
    <property type="entry name" value="Galactose-bd-like_sf"/>
</dbReference>
<evidence type="ECO:0000259" key="17">
    <source>
        <dbReference type="PROSITE" id="PS51829"/>
    </source>
</evidence>
<keyword evidence="10" id="KW-0865">Zymogen</keyword>
<accession>A0A9W2YW52</accession>
<dbReference type="PROSITE" id="PS00138">
    <property type="entry name" value="SUBTILASE_SER"/>
    <property type="match status" value="1"/>
</dbReference>
<evidence type="ECO:0000256" key="3">
    <source>
        <dbReference type="ARBA" id="ARBA00022685"/>
    </source>
</evidence>
<dbReference type="InterPro" id="IPR002884">
    <property type="entry name" value="P_dom"/>
</dbReference>
<feature type="active site" description="Charge relay system" evidence="12 13">
    <location>
        <position position="320"/>
    </location>
</feature>
<dbReference type="InterPro" id="IPR015500">
    <property type="entry name" value="Peptidase_S8_subtilisin-rel"/>
</dbReference>
<dbReference type="CDD" id="cd04059">
    <property type="entry name" value="Peptidases_S8_Protein_convertases_Kexins_Furin-like"/>
    <property type="match status" value="1"/>
</dbReference>
<dbReference type="GO" id="GO:0000139">
    <property type="term" value="C:Golgi membrane"/>
    <property type="evidence" value="ECO:0007669"/>
    <property type="project" value="TreeGrafter"/>
</dbReference>
<evidence type="ECO:0000256" key="14">
    <source>
        <dbReference type="RuleBase" id="RU003355"/>
    </source>
</evidence>
<evidence type="ECO:0000256" key="8">
    <source>
        <dbReference type="ARBA" id="ARBA00022989"/>
    </source>
</evidence>
<keyword evidence="3" id="KW-0165">Cleavage on pair of basic residues</keyword>
<dbReference type="InterPro" id="IPR023827">
    <property type="entry name" value="Peptidase_S8_Asp-AS"/>
</dbReference>
<comment type="subcellular location">
    <subcellularLocation>
        <location evidence="1">Membrane</location>
    </subcellularLocation>
</comment>
<keyword evidence="8" id="KW-1133">Transmembrane helix</keyword>
<keyword evidence="7 13" id="KW-0720">Serine protease</keyword>
<evidence type="ECO:0000313" key="19">
    <source>
        <dbReference type="RefSeq" id="XP_055866906.1"/>
    </source>
</evidence>
<feature type="active site" description="Charge relay system" evidence="12 13">
    <location>
        <position position="360"/>
    </location>
</feature>
<dbReference type="InterPro" id="IPR036852">
    <property type="entry name" value="Peptidase_S8/S53_dom_sf"/>
</dbReference>
<keyword evidence="9" id="KW-0472">Membrane</keyword>
<dbReference type="Proteomes" id="UP001165740">
    <property type="component" value="Chromosome 14"/>
</dbReference>
<evidence type="ECO:0000256" key="7">
    <source>
        <dbReference type="ARBA" id="ARBA00022825"/>
    </source>
</evidence>
<dbReference type="AlphaFoldDB" id="A0A9W2YW52"/>
<keyword evidence="2 13" id="KW-0645">Protease</keyword>
<dbReference type="PROSITE" id="PS00137">
    <property type="entry name" value="SUBTILASE_HIS"/>
    <property type="match status" value="1"/>
</dbReference>
<evidence type="ECO:0000313" key="22">
    <source>
        <dbReference type="RefSeq" id="XP_055866910.1"/>
    </source>
</evidence>
<keyword evidence="18" id="KW-1185">Reference proteome</keyword>
<evidence type="ECO:0000256" key="2">
    <source>
        <dbReference type="ARBA" id="ARBA00022670"/>
    </source>
</evidence>
<dbReference type="SUPFAM" id="SSF49785">
    <property type="entry name" value="Galactose-binding domain-like"/>
    <property type="match status" value="1"/>
</dbReference>
<reference evidence="19 20" key="1">
    <citation type="submission" date="2025-04" db="UniProtKB">
        <authorList>
            <consortium name="RefSeq"/>
        </authorList>
    </citation>
    <scope>IDENTIFICATION</scope>
</reference>
<keyword evidence="11" id="KW-0325">Glycoprotein</keyword>
<evidence type="ECO:0000256" key="11">
    <source>
        <dbReference type="ARBA" id="ARBA00023180"/>
    </source>
</evidence>
<dbReference type="FunFam" id="3.40.50.200:FF:000005">
    <property type="entry name" value="Proprotein convertase subtilisin/kexin type 7"/>
    <property type="match status" value="1"/>
</dbReference>
<evidence type="ECO:0000256" key="9">
    <source>
        <dbReference type="ARBA" id="ARBA00023136"/>
    </source>
</evidence>
<dbReference type="PRINTS" id="PR00723">
    <property type="entry name" value="SUBTILISIN"/>
</dbReference>
<dbReference type="InterPro" id="IPR023828">
    <property type="entry name" value="Peptidase_S8_Ser-AS"/>
</dbReference>
<dbReference type="InterPro" id="IPR034182">
    <property type="entry name" value="Kexin/furin"/>
</dbReference>
<dbReference type="Pfam" id="PF01483">
    <property type="entry name" value="P_proprotein"/>
    <property type="match status" value="1"/>
</dbReference>
<keyword evidence="4" id="KW-0812">Transmembrane</keyword>
<dbReference type="OrthoDB" id="300641at2759"/>
<organism evidence="18 21">
    <name type="scientific">Biomphalaria glabrata</name>
    <name type="common">Bloodfluke planorb</name>
    <name type="synonym">Freshwater snail</name>
    <dbReference type="NCBI Taxonomy" id="6526"/>
    <lineage>
        <taxon>Eukaryota</taxon>
        <taxon>Metazoa</taxon>
        <taxon>Spiralia</taxon>
        <taxon>Lophotrochozoa</taxon>
        <taxon>Mollusca</taxon>
        <taxon>Gastropoda</taxon>
        <taxon>Heterobranchia</taxon>
        <taxon>Euthyneura</taxon>
        <taxon>Panpulmonata</taxon>
        <taxon>Hygrophila</taxon>
        <taxon>Lymnaeoidea</taxon>
        <taxon>Planorbidae</taxon>
        <taxon>Biomphalaria</taxon>
    </lineage>
</organism>
<evidence type="ECO:0000256" key="10">
    <source>
        <dbReference type="ARBA" id="ARBA00023145"/>
    </source>
</evidence>
<dbReference type="Gene3D" id="2.60.120.260">
    <property type="entry name" value="Galactose-binding domain-like"/>
    <property type="match status" value="1"/>
</dbReference>
<evidence type="ECO:0000256" key="5">
    <source>
        <dbReference type="ARBA" id="ARBA00022729"/>
    </source>
</evidence>
<dbReference type="SUPFAM" id="SSF52743">
    <property type="entry name" value="Subtilisin-like"/>
    <property type="match status" value="1"/>
</dbReference>
<sequence>MSPGFLFTVSAIVSTFIVLTCSFPLRQVGVKKNIVRHMSEGRDPVLCWTVQINTLKSCKCLEDNIESSDCCRGKNYILEHLLALTEELNLEIHHTFGTFHDHFVLCHRILNQKKIQWNWKTSSELLKQIHSKHSKLRTTDQILFEKYKTKVEENLSEHEEILWFSSEYVHWRRSRSVSPKRGLQHRPVNLHHPDTFAEKISSYNILGVRLEEKYNVLSNKSSSNETIQPYLSDDSETIRLVHSSQKSVVPHLHYTHLGDQFNDSTASLRHMRSVNPNFNDPAYPKQWHLKNNAEKGMDINVTGLWLLNYTGTGVTVAVVDDGVEWTNPDLNTNYNYKGSWDLNSDDPDPSPSSSKTSNHHGTRCAGEIAATANNRICGVGVAYGAQFSGLRVLDGAMTDSMEAEAFNKKMDVNDIYSCSWGPDDDGKTVDGPHLMAAKAMKYGVDFGRQGYGSIYVVASGNGGEHMDNCNFDGYANSIYTLTVGAVDENGKMPYYAEECASMLGVTFSSGTQRDIVTTDWTVGKANGCTDSHTGTSAAAPLAAGMIALMLQARYCLTWRDVQYIIILTSQKVDTDSAHFDENGAGLSHSHKHGFGLLNSWRLVNAARVWETVPWLTSYSHADPRLSLTIPKSLQLNITYTVSDENIQGLGLFTLESVQLTVSLSHPFRGMLEIQLISPASTHSVLAAPRPLDNSSSGFTDWTFTTVRCWGEQPQGNWTVIFIDKDSTSSYGHGTVSKLRLTLFGTPMTSNEFAERRLRVEAAMSGQFLQPNYSLLCSVPQTLDDSYVPVSDKVLKFILLSGAFCFLMALYETFEYLMCYNDEKKEAARNRQLTHRAQRLIDSTVCSTNSASPAATSLSNGATVFNSSNISSLNVLDVEDEDDVFDMDETSTLIRPNHRNQLTTGNIDIQECIPLSTFSFNTPEDIETVTDSLLTQQSHK</sequence>
<dbReference type="GeneID" id="106073950"/>
<dbReference type="InterPro" id="IPR022398">
    <property type="entry name" value="Peptidase_S8_His-AS"/>
</dbReference>
<dbReference type="PROSITE" id="PS00136">
    <property type="entry name" value="SUBTILASE_ASP"/>
    <property type="match status" value="1"/>
</dbReference>
<dbReference type="RefSeq" id="XP_055866909.1">
    <property type="nucleotide sequence ID" value="XM_056010934.1"/>
</dbReference>
<proteinExistence type="inferred from homology"/>
<dbReference type="InterPro" id="IPR000209">
    <property type="entry name" value="Peptidase_S8/S53_dom"/>
</dbReference>
<dbReference type="PANTHER" id="PTHR42884:SF28">
    <property type="entry name" value="PROPROTEIN CONVERTASE SUBTILISIN_KEXIN TYPE 7"/>
    <property type="match status" value="1"/>
</dbReference>
<dbReference type="RefSeq" id="XP_055866906.1">
    <property type="nucleotide sequence ID" value="XM_056010931.1"/>
</dbReference>
<evidence type="ECO:0000313" key="20">
    <source>
        <dbReference type="RefSeq" id="XP_055866908.1"/>
    </source>
</evidence>
<gene>
    <name evidence="19 20 21 22" type="primary">LOC106073950</name>
</gene>
<feature type="domain" description="P/Homo B" evidence="17">
    <location>
        <begin position="607"/>
        <end position="748"/>
    </location>
</feature>
<evidence type="ECO:0000256" key="4">
    <source>
        <dbReference type="ARBA" id="ARBA00022692"/>
    </source>
</evidence>
<feature type="signal peptide" evidence="16">
    <location>
        <begin position="1"/>
        <end position="22"/>
    </location>
</feature>
<evidence type="ECO:0000256" key="1">
    <source>
        <dbReference type="ARBA" id="ARBA00004370"/>
    </source>
</evidence>
<evidence type="ECO:0000256" key="15">
    <source>
        <dbReference type="SAM" id="MobiDB-lite"/>
    </source>
</evidence>
<dbReference type="GO" id="GO:0004252">
    <property type="term" value="F:serine-type endopeptidase activity"/>
    <property type="evidence" value="ECO:0007669"/>
    <property type="project" value="UniProtKB-UniRule"/>
</dbReference>
<evidence type="ECO:0000256" key="16">
    <source>
        <dbReference type="SAM" id="SignalP"/>
    </source>
</evidence>
<evidence type="ECO:0000313" key="21">
    <source>
        <dbReference type="RefSeq" id="XP_055866909.1"/>
    </source>
</evidence>
<keyword evidence="5 16" id="KW-0732">Signal</keyword>
<dbReference type="Pfam" id="PF00082">
    <property type="entry name" value="Peptidase_S8"/>
    <property type="match status" value="1"/>
</dbReference>
<keyword evidence="6 13" id="KW-0378">Hydrolase</keyword>
<evidence type="ECO:0000256" key="13">
    <source>
        <dbReference type="PROSITE-ProRule" id="PRU01240"/>
    </source>
</evidence>
<evidence type="ECO:0000256" key="12">
    <source>
        <dbReference type="PIRSR" id="PIRSR615500-1"/>
    </source>
</evidence>
<dbReference type="GO" id="GO:0005802">
    <property type="term" value="C:trans-Golgi network"/>
    <property type="evidence" value="ECO:0007669"/>
    <property type="project" value="TreeGrafter"/>
</dbReference>
<name>A0A9W2YW52_BIOGL</name>
<dbReference type="PANTHER" id="PTHR42884">
    <property type="entry name" value="PROPROTEIN CONVERTASE SUBTILISIN/KEXIN-RELATED"/>
    <property type="match status" value="1"/>
</dbReference>
<dbReference type="RefSeq" id="XP_055866910.1">
    <property type="nucleotide sequence ID" value="XM_056010935.1"/>
</dbReference>
<dbReference type="FunFam" id="2.60.120.260:FF:000026">
    <property type="entry name" value="proprotein convertase subtilisin/kexin type 7"/>
    <property type="match status" value="1"/>
</dbReference>
<evidence type="ECO:0000256" key="6">
    <source>
        <dbReference type="ARBA" id="ARBA00022801"/>
    </source>
</evidence>
<comment type="similarity">
    <text evidence="13 14">Belongs to the peptidase S8 family.</text>
</comment>
<protein>
    <submittedName>
        <fullName evidence="19 20">Proprotein convertase subtilisin/kexin type 7-like</fullName>
    </submittedName>
</protein>
<dbReference type="PROSITE" id="PS51892">
    <property type="entry name" value="SUBTILASE"/>
    <property type="match status" value="1"/>
</dbReference>
<feature type="active site" description="Charge relay system" evidence="12 13">
    <location>
        <position position="536"/>
    </location>
</feature>
<dbReference type="GO" id="GO:0016485">
    <property type="term" value="P:protein processing"/>
    <property type="evidence" value="ECO:0007669"/>
    <property type="project" value="TreeGrafter"/>
</dbReference>
<dbReference type="Gene3D" id="3.40.50.200">
    <property type="entry name" value="Peptidase S8/S53 domain"/>
    <property type="match status" value="1"/>
</dbReference>
<feature type="region of interest" description="Disordered" evidence="15">
    <location>
        <begin position="341"/>
        <end position="361"/>
    </location>
</feature>
<dbReference type="PROSITE" id="PS51829">
    <property type="entry name" value="P_HOMO_B"/>
    <property type="match status" value="1"/>
</dbReference>
<feature type="chain" id="PRO_5044702488" evidence="16">
    <location>
        <begin position="23"/>
        <end position="939"/>
    </location>
</feature>
<evidence type="ECO:0000313" key="18">
    <source>
        <dbReference type="Proteomes" id="UP001165740"/>
    </source>
</evidence>
<dbReference type="RefSeq" id="XP_055866908.1">
    <property type="nucleotide sequence ID" value="XM_056010933.1"/>
</dbReference>